<proteinExistence type="predicted"/>
<protein>
    <submittedName>
        <fullName evidence="2">SUF system Fe-S cluster assembly protein</fullName>
    </submittedName>
</protein>
<dbReference type="OrthoDB" id="9805360at2"/>
<evidence type="ECO:0000313" key="2">
    <source>
        <dbReference type="EMBL" id="QGZ59074.1"/>
    </source>
</evidence>
<dbReference type="EMBL" id="CP046911">
    <property type="protein sequence ID" value="QGZ59074.1"/>
    <property type="molecule type" value="Genomic_DNA"/>
</dbReference>
<dbReference type="Gene3D" id="3.30.300.130">
    <property type="entry name" value="Fe-S cluster assembly (FSCA)"/>
    <property type="match status" value="1"/>
</dbReference>
<dbReference type="InterPro" id="IPR052339">
    <property type="entry name" value="Fe-S_Maturation_MIP18"/>
</dbReference>
<gene>
    <name evidence="2" type="ORF">FAZ97_29505</name>
</gene>
<name>A0A7Z2GD09_9BURK</name>
<feature type="domain" description="MIP18 family-like" evidence="1">
    <location>
        <begin position="22"/>
        <end position="96"/>
    </location>
</feature>
<dbReference type="InterPro" id="IPR002744">
    <property type="entry name" value="MIP18-like"/>
</dbReference>
<dbReference type="NCBIfam" id="TIGR02945">
    <property type="entry name" value="SUF_assoc"/>
    <property type="match status" value="1"/>
</dbReference>
<dbReference type="PANTHER" id="PTHR42831:SF1">
    <property type="entry name" value="FE-S PROTEIN MATURATION AUXILIARY FACTOR YITW"/>
    <property type="match status" value="1"/>
</dbReference>
<dbReference type="Proteomes" id="UP000434209">
    <property type="component" value="Chromosome 3"/>
</dbReference>
<reference evidence="2 3" key="1">
    <citation type="submission" date="2019-12" db="EMBL/GenBank/DDBJ databases">
        <title>Paraburkholderia acidiphila 7Q-K02 sp. nov and Paraburkholderia acidisoli DHF22 sp. nov., two strains isolated from forest soil.</title>
        <authorList>
            <person name="Gao Z."/>
            <person name="Qiu L."/>
        </authorList>
    </citation>
    <scope>NUCLEOTIDE SEQUENCE [LARGE SCALE GENOMIC DNA]</scope>
    <source>
        <strain evidence="2 3">7Q-K02</strain>
    </source>
</reference>
<dbReference type="AlphaFoldDB" id="A0A7Z2GD09"/>
<evidence type="ECO:0000313" key="3">
    <source>
        <dbReference type="Proteomes" id="UP000434209"/>
    </source>
</evidence>
<dbReference type="InterPro" id="IPR034904">
    <property type="entry name" value="FSCA_dom_sf"/>
</dbReference>
<dbReference type="Pfam" id="PF01883">
    <property type="entry name" value="FeS_assembly_P"/>
    <property type="match status" value="1"/>
</dbReference>
<accession>A0A7Z2GD09</accession>
<dbReference type="InterPro" id="IPR014291">
    <property type="entry name" value="SUF_FeS_clus_asmbl-assoc"/>
</dbReference>
<organism evidence="2 3">
    <name type="scientific">Paraburkholderia acidiphila</name>
    <dbReference type="NCBI Taxonomy" id="2571747"/>
    <lineage>
        <taxon>Bacteria</taxon>
        <taxon>Pseudomonadati</taxon>
        <taxon>Pseudomonadota</taxon>
        <taxon>Betaproteobacteria</taxon>
        <taxon>Burkholderiales</taxon>
        <taxon>Burkholderiaceae</taxon>
        <taxon>Paraburkholderia</taxon>
    </lineage>
</organism>
<dbReference type="KEGG" id="pacp:FAZ97_29505"/>
<evidence type="ECO:0000259" key="1">
    <source>
        <dbReference type="Pfam" id="PF01883"/>
    </source>
</evidence>
<dbReference type="SUPFAM" id="SSF117916">
    <property type="entry name" value="Fe-S cluster assembly (FSCA) domain-like"/>
    <property type="match status" value="1"/>
</dbReference>
<sequence>MRLRVSGGQMTMNTQTAGDDLRERVIDALRSVFDPEIPVNIYDLGLVYQLDVDAETGRVTIHMTLTAPGCPVAQTFPGTVEDCVNDVEGVSGTQVELVWDPPWTKARMSEAALLQLGML</sequence>
<keyword evidence="3" id="KW-1185">Reference proteome</keyword>
<dbReference type="PANTHER" id="PTHR42831">
    <property type="entry name" value="FE-S PROTEIN MATURATION AUXILIARY FACTOR YITW"/>
    <property type="match status" value="1"/>
</dbReference>